<gene>
    <name evidence="1" type="ORF">FMOSSE_LOCUS14754</name>
</gene>
<accession>A0A9N9I2Y1</accession>
<dbReference type="AlphaFoldDB" id="A0A9N9I2Y1"/>
<evidence type="ECO:0000313" key="2">
    <source>
        <dbReference type="Proteomes" id="UP000789375"/>
    </source>
</evidence>
<evidence type="ECO:0000313" key="1">
    <source>
        <dbReference type="EMBL" id="CAG8717649.1"/>
    </source>
</evidence>
<proteinExistence type="predicted"/>
<reference evidence="1" key="1">
    <citation type="submission" date="2021-06" db="EMBL/GenBank/DDBJ databases">
        <authorList>
            <person name="Kallberg Y."/>
            <person name="Tangrot J."/>
            <person name="Rosling A."/>
        </authorList>
    </citation>
    <scope>NUCLEOTIDE SEQUENCE</scope>
    <source>
        <strain evidence="1">87-6 pot B 2015</strain>
    </source>
</reference>
<protein>
    <submittedName>
        <fullName evidence="1">9120_t:CDS:1</fullName>
    </submittedName>
</protein>
<keyword evidence="2" id="KW-1185">Reference proteome</keyword>
<dbReference type="EMBL" id="CAJVPP010012440">
    <property type="protein sequence ID" value="CAG8717649.1"/>
    <property type="molecule type" value="Genomic_DNA"/>
</dbReference>
<organism evidence="1 2">
    <name type="scientific">Funneliformis mosseae</name>
    <name type="common">Endomycorrhizal fungus</name>
    <name type="synonym">Glomus mosseae</name>
    <dbReference type="NCBI Taxonomy" id="27381"/>
    <lineage>
        <taxon>Eukaryota</taxon>
        <taxon>Fungi</taxon>
        <taxon>Fungi incertae sedis</taxon>
        <taxon>Mucoromycota</taxon>
        <taxon>Glomeromycotina</taxon>
        <taxon>Glomeromycetes</taxon>
        <taxon>Glomerales</taxon>
        <taxon>Glomeraceae</taxon>
        <taxon>Funneliformis</taxon>
    </lineage>
</organism>
<feature type="non-terminal residue" evidence="1">
    <location>
        <position position="349"/>
    </location>
</feature>
<feature type="non-terminal residue" evidence="1">
    <location>
        <position position="1"/>
    </location>
</feature>
<dbReference type="Proteomes" id="UP000789375">
    <property type="component" value="Unassembled WGS sequence"/>
</dbReference>
<comment type="caution">
    <text evidence="1">The sequence shown here is derived from an EMBL/GenBank/DDBJ whole genome shotgun (WGS) entry which is preliminary data.</text>
</comment>
<name>A0A9N9I2Y1_FUNMO</name>
<sequence>KRNARFYNTVSTWNAELLGTLSQGLKAYIPMFSSPETAESLHRELSKLGYRGKCFSRLLSEEKKKDIFGNVNNAVDGLDYLIATPVMTCECVSDASSSKNLKRELSPHINRSSPELSIFTPNPLLETQLYNVSKTNLSKNDFVGTLANCFRECEYEILNGEVLPAIYPEQTAKVGAELSKAIRANKKDLDLAKCKALADAPNIDTLKAAEIMEALDNEIPVDETSRLALQKFNLASFYHIEPEKISEIFVADYAKPEMKKAFSGLSLSLLPQEELYERHKEAIKRDSREKASCTSTLLHIITLDEILRRLGFTAGIYTTYPVSRTVFETHLQNFIADFKANECRYYASF</sequence>